<dbReference type="EMBL" id="VIVK01000001">
    <property type="protein sequence ID" value="TWD83153.1"/>
    <property type="molecule type" value="Genomic_DNA"/>
</dbReference>
<dbReference type="AlphaFoldDB" id="A0A561BWF0"/>
<organism evidence="1 2">
    <name type="scientific">Kribbella amoyensis</name>
    <dbReference type="NCBI Taxonomy" id="996641"/>
    <lineage>
        <taxon>Bacteria</taxon>
        <taxon>Bacillati</taxon>
        <taxon>Actinomycetota</taxon>
        <taxon>Actinomycetes</taxon>
        <taxon>Propionibacteriales</taxon>
        <taxon>Kribbellaceae</taxon>
        <taxon>Kribbella</taxon>
    </lineage>
</organism>
<dbReference type="OrthoDB" id="6692273at2"/>
<name>A0A561BWF0_9ACTN</name>
<evidence type="ECO:0000313" key="1">
    <source>
        <dbReference type="EMBL" id="TWD83153.1"/>
    </source>
</evidence>
<evidence type="ECO:0000313" key="2">
    <source>
        <dbReference type="Proteomes" id="UP000318380"/>
    </source>
</evidence>
<protein>
    <recommendedName>
        <fullName evidence="3">SnoaL-like protein</fullName>
    </recommendedName>
</protein>
<comment type="caution">
    <text evidence="1">The sequence shown here is derived from an EMBL/GenBank/DDBJ whole genome shotgun (WGS) entry which is preliminary data.</text>
</comment>
<gene>
    <name evidence="1" type="ORF">FB561_4311</name>
</gene>
<evidence type="ECO:0008006" key="3">
    <source>
        <dbReference type="Google" id="ProtNLM"/>
    </source>
</evidence>
<dbReference type="Proteomes" id="UP000318380">
    <property type="component" value="Unassembled WGS sequence"/>
</dbReference>
<dbReference type="Gene3D" id="3.10.450.50">
    <property type="match status" value="1"/>
</dbReference>
<proteinExistence type="predicted"/>
<dbReference type="RefSeq" id="WP_145809277.1">
    <property type="nucleotide sequence ID" value="NZ_VIVK01000001.1"/>
</dbReference>
<dbReference type="InterPro" id="IPR032710">
    <property type="entry name" value="NTF2-like_dom_sf"/>
</dbReference>
<reference evidence="1 2" key="1">
    <citation type="submission" date="2019-06" db="EMBL/GenBank/DDBJ databases">
        <title>Sequencing the genomes of 1000 actinobacteria strains.</title>
        <authorList>
            <person name="Klenk H.-P."/>
        </authorList>
    </citation>
    <scope>NUCLEOTIDE SEQUENCE [LARGE SCALE GENOMIC DNA]</scope>
    <source>
        <strain evidence="1 2">DSM 24683</strain>
    </source>
</reference>
<dbReference type="SUPFAM" id="SSF54427">
    <property type="entry name" value="NTF2-like"/>
    <property type="match status" value="1"/>
</dbReference>
<keyword evidence="2" id="KW-1185">Reference proteome</keyword>
<sequence>MATIQQVAEAFATHRYSEVYPFLHPQVTWTLVGAARLQGRDEVVVACEGALERMARSSKQFLRFKTIASADAVVVDAVTRYVDQLWQSSFISSCDILEFTQGNLTAITSYTAAVDPDTLD</sequence>
<accession>A0A561BWF0</accession>